<dbReference type="GO" id="GO:0005737">
    <property type="term" value="C:cytoplasm"/>
    <property type="evidence" value="ECO:0007669"/>
    <property type="project" value="UniProtKB-SubCell"/>
</dbReference>
<comment type="caution">
    <text evidence="4">The sequence shown here is derived from an EMBL/GenBank/DDBJ whole genome shotgun (WGS) entry which is preliminary data.</text>
</comment>
<evidence type="ECO:0000256" key="1">
    <source>
        <dbReference type="ARBA" id="ARBA00022490"/>
    </source>
</evidence>
<dbReference type="PROSITE" id="PS50177">
    <property type="entry name" value="NTF2_DOMAIN"/>
    <property type="match status" value="1"/>
</dbReference>
<dbReference type="AlphaFoldDB" id="A0A150FZW7"/>
<reference evidence="5" key="1">
    <citation type="journal article" date="2016" name="Nat. Commun.">
        <title>The Gonium pectorale genome demonstrates co-option of cell cycle regulation during the evolution of multicellularity.</title>
        <authorList>
            <person name="Hanschen E.R."/>
            <person name="Marriage T.N."/>
            <person name="Ferris P.J."/>
            <person name="Hamaji T."/>
            <person name="Toyoda A."/>
            <person name="Fujiyama A."/>
            <person name="Neme R."/>
            <person name="Noguchi H."/>
            <person name="Minakuchi Y."/>
            <person name="Suzuki M."/>
            <person name="Kawai-Toyooka H."/>
            <person name="Smith D.R."/>
            <person name="Sparks H."/>
            <person name="Anderson J."/>
            <person name="Bakaric R."/>
            <person name="Luria V."/>
            <person name="Karger A."/>
            <person name="Kirschner M.W."/>
            <person name="Durand P.M."/>
            <person name="Michod R.E."/>
            <person name="Nozaki H."/>
            <person name="Olson B.J."/>
        </authorList>
    </citation>
    <scope>NUCLEOTIDE SEQUENCE [LARGE SCALE GENOMIC DNA]</scope>
    <source>
        <strain evidence="5">NIES-2863</strain>
    </source>
</reference>
<keyword evidence="2" id="KW-0813">Transport</keyword>
<dbReference type="STRING" id="33097.A0A150FZW7"/>
<name>A0A150FZW7_GONPE</name>
<gene>
    <name evidence="4" type="ORF">GPECTOR_99g801</name>
</gene>
<sequence>MADPEAVGRAFLDYFYGLFATNRAGLASLYQDTSLLTFEGAKFQGQQNIIQKLTTMPFQNVAVQRDTVDIQPSISGGILIFVTGKLMPEGESIPLKFSQTFHLMPTPNSSFVVTNDMFRLNYG</sequence>
<comment type="function">
    <text evidence="2">Has a role in nuclear-cytoplasmic transport of proteins and mRNAs.</text>
</comment>
<dbReference type="GO" id="GO:0006606">
    <property type="term" value="P:protein import into nucleus"/>
    <property type="evidence" value="ECO:0007669"/>
    <property type="project" value="UniProtKB-ARBA"/>
</dbReference>
<comment type="subcellular location">
    <subcellularLocation>
        <location evidence="2">Cytoplasm</location>
    </subcellularLocation>
    <subcellularLocation>
        <location evidence="2">Nucleus</location>
    </subcellularLocation>
</comment>
<dbReference type="GO" id="GO:0005635">
    <property type="term" value="C:nuclear envelope"/>
    <property type="evidence" value="ECO:0007669"/>
    <property type="project" value="UniProtKB-ARBA"/>
</dbReference>
<dbReference type="InterPro" id="IPR045875">
    <property type="entry name" value="NTF2"/>
</dbReference>
<evidence type="ECO:0000313" key="4">
    <source>
        <dbReference type="EMBL" id="KXZ43166.1"/>
    </source>
</evidence>
<dbReference type="EMBL" id="LSYV01000100">
    <property type="protein sequence ID" value="KXZ43166.1"/>
    <property type="molecule type" value="Genomic_DNA"/>
</dbReference>
<evidence type="ECO:0000259" key="3">
    <source>
        <dbReference type="PROSITE" id="PS50177"/>
    </source>
</evidence>
<evidence type="ECO:0000313" key="5">
    <source>
        <dbReference type="Proteomes" id="UP000075714"/>
    </source>
</evidence>
<accession>A0A150FZW7</accession>
<protein>
    <recommendedName>
        <fullName evidence="3">NTF2 domain-containing protein</fullName>
    </recommendedName>
</protein>
<dbReference type="InterPro" id="IPR032710">
    <property type="entry name" value="NTF2-like_dom_sf"/>
</dbReference>
<keyword evidence="2" id="KW-0653">Protein transport</keyword>
<dbReference type="Proteomes" id="UP000075714">
    <property type="component" value="Unassembled WGS sequence"/>
</dbReference>
<evidence type="ECO:0000256" key="2">
    <source>
        <dbReference type="RuleBase" id="RU369002"/>
    </source>
</evidence>
<proteinExistence type="predicted"/>
<dbReference type="OrthoDB" id="6507044at2759"/>
<dbReference type="InterPro" id="IPR002075">
    <property type="entry name" value="NTF2_dom"/>
</dbReference>
<dbReference type="InterPro" id="IPR018222">
    <property type="entry name" value="Nuclear_transport_factor_2_euk"/>
</dbReference>
<keyword evidence="1 2" id="KW-0963">Cytoplasm</keyword>
<dbReference type="GO" id="GO:0051028">
    <property type="term" value="P:mRNA transport"/>
    <property type="evidence" value="ECO:0007669"/>
    <property type="project" value="UniProtKB-UniRule"/>
</dbReference>
<feature type="domain" description="NTF2" evidence="3">
    <location>
        <begin position="7"/>
        <end position="120"/>
    </location>
</feature>
<organism evidence="4 5">
    <name type="scientific">Gonium pectorale</name>
    <name type="common">Green alga</name>
    <dbReference type="NCBI Taxonomy" id="33097"/>
    <lineage>
        <taxon>Eukaryota</taxon>
        <taxon>Viridiplantae</taxon>
        <taxon>Chlorophyta</taxon>
        <taxon>core chlorophytes</taxon>
        <taxon>Chlorophyceae</taxon>
        <taxon>CS clade</taxon>
        <taxon>Chlamydomonadales</taxon>
        <taxon>Volvocaceae</taxon>
        <taxon>Gonium</taxon>
    </lineage>
</organism>
<dbReference type="Pfam" id="PF02136">
    <property type="entry name" value="NTF2"/>
    <property type="match status" value="1"/>
</dbReference>
<dbReference type="FunFam" id="3.10.450.50:FF:000005">
    <property type="entry name" value="Nuclear transport factor 2"/>
    <property type="match status" value="1"/>
</dbReference>
<keyword evidence="5" id="KW-1185">Reference proteome</keyword>
<dbReference type="PANTHER" id="PTHR12612">
    <property type="entry name" value="NUCLEAR TRANSPORT FACTOR 2"/>
    <property type="match status" value="1"/>
</dbReference>
<dbReference type="SUPFAM" id="SSF54427">
    <property type="entry name" value="NTF2-like"/>
    <property type="match status" value="1"/>
</dbReference>
<dbReference type="Gene3D" id="3.10.450.50">
    <property type="match status" value="1"/>
</dbReference>
<keyword evidence="2" id="KW-0539">Nucleus</keyword>
<dbReference type="CDD" id="cd00780">
    <property type="entry name" value="NTF2"/>
    <property type="match status" value="1"/>
</dbReference>